<sequence length="445" mass="49037">MVELNMFTKMKQTFQEFPETFWVITFSSFIDQIGGFMMMPFIAIYMTQAFGISMVEVGLVFIIVGVGNMLGGMIGGALTDKIGRKICALFGLLISGLFSIGFIFIHTVTALYILVGMMGLLGAIGGPARQAMLADILPKEQRAEGFAILRVIVNLSATIGPALGGLLAATNFKFIFLADAITSFITAVIFVFKVPETKRNSDEQNVETSENQSSVPPEKKSDRGYKEVFMDWRFMIFVFISAIMSLVYMQMISTLPVFLTAELGFNLNIYGLLISMNAFMVVVMQFWLTHKIKGFQALIMMAAGNILYGIGFGMYGFIGTIPLAFLAMVIITIGEMVVAPYSQSIAANLAPEDKRGRYMAVHGWSSIFPMLFGIVGSGAIMDNMDSKILWYLSGILSIIAAIGYLFLYITSKKYFSQSNQEQTSTEENSREIPIESPINTDVLAN</sequence>
<feature type="transmembrane region" description="Helical" evidence="8">
    <location>
        <begin position="269"/>
        <end position="288"/>
    </location>
</feature>
<feature type="transmembrane region" description="Helical" evidence="8">
    <location>
        <begin position="361"/>
        <end position="382"/>
    </location>
</feature>
<evidence type="ECO:0000256" key="2">
    <source>
        <dbReference type="ARBA" id="ARBA00022448"/>
    </source>
</evidence>
<feature type="transmembrane region" description="Helical" evidence="8">
    <location>
        <begin position="111"/>
        <end position="128"/>
    </location>
</feature>
<feature type="transmembrane region" description="Helical" evidence="8">
    <location>
        <begin position="21"/>
        <end position="45"/>
    </location>
</feature>
<feature type="region of interest" description="Disordered" evidence="7">
    <location>
        <begin position="201"/>
        <end position="221"/>
    </location>
</feature>
<keyword evidence="11" id="KW-1185">Reference proteome</keyword>
<dbReference type="SUPFAM" id="SSF103473">
    <property type="entry name" value="MFS general substrate transporter"/>
    <property type="match status" value="1"/>
</dbReference>
<name>A0ABY6HPB7_9ARCH</name>
<dbReference type="InterPro" id="IPR011701">
    <property type="entry name" value="MFS"/>
</dbReference>
<feature type="transmembrane region" description="Helical" evidence="8">
    <location>
        <begin position="86"/>
        <end position="105"/>
    </location>
</feature>
<keyword evidence="5 8" id="KW-1133">Transmembrane helix</keyword>
<evidence type="ECO:0000256" key="4">
    <source>
        <dbReference type="ARBA" id="ARBA00022692"/>
    </source>
</evidence>
<keyword evidence="4 8" id="KW-0812">Transmembrane</keyword>
<evidence type="ECO:0000256" key="1">
    <source>
        <dbReference type="ARBA" id="ARBA00004651"/>
    </source>
</evidence>
<protein>
    <submittedName>
        <fullName evidence="10">Multidrug resistance protein MdtH</fullName>
    </submittedName>
</protein>
<comment type="subcellular location">
    <subcellularLocation>
        <location evidence="1">Cell membrane</location>
        <topology evidence="1">Multi-pass membrane protein</topology>
    </subcellularLocation>
</comment>
<dbReference type="InterPro" id="IPR050171">
    <property type="entry name" value="MFS_Transporters"/>
</dbReference>
<organism evidence="10 11">
    <name type="scientific">Candidatus Lokiarchaeum ossiferum</name>
    <dbReference type="NCBI Taxonomy" id="2951803"/>
    <lineage>
        <taxon>Archaea</taxon>
        <taxon>Promethearchaeati</taxon>
        <taxon>Promethearchaeota</taxon>
        <taxon>Promethearchaeia</taxon>
        <taxon>Promethearchaeales</taxon>
        <taxon>Promethearchaeaceae</taxon>
        <taxon>Candidatus Lokiarchaeum</taxon>
    </lineage>
</organism>
<keyword evidence="6 8" id="KW-0472">Membrane</keyword>
<dbReference type="PANTHER" id="PTHR23517">
    <property type="entry name" value="RESISTANCE PROTEIN MDTM, PUTATIVE-RELATED-RELATED"/>
    <property type="match status" value="1"/>
</dbReference>
<feature type="transmembrane region" description="Helical" evidence="8">
    <location>
        <begin position="148"/>
        <end position="168"/>
    </location>
</feature>
<dbReference type="PROSITE" id="PS50850">
    <property type="entry name" value="MFS"/>
    <property type="match status" value="1"/>
</dbReference>
<feature type="transmembrane region" description="Helical" evidence="8">
    <location>
        <begin position="174"/>
        <end position="192"/>
    </location>
</feature>
<feature type="transmembrane region" description="Helical" evidence="8">
    <location>
        <begin position="57"/>
        <end position="79"/>
    </location>
</feature>
<evidence type="ECO:0000256" key="5">
    <source>
        <dbReference type="ARBA" id="ARBA00022989"/>
    </source>
</evidence>
<feature type="transmembrane region" description="Helical" evidence="8">
    <location>
        <begin position="229"/>
        <end position="249"/>
    </location>
</feature>
<evidence type="ECO:0000256" key="7">
    <source>
        <dbReference type="SAM" id="MobiDB-lite"/>
    </source>
</evidence>
<gene>
    <name evidence="10" type="ORF">NEF87_000594</name>
</gene>
<dbReference type="PANTHER" id="PTHR23517:SF3">
    <property type="entry name" value="INTEGRAL MEMBRANE TRANSPORT PROTEIN"/>
    <property type="match status" value="1"/>
</dbReference>
<proteinExistence type="predicted"/>
<keyword evidence="3" id="KW-1003">Cell membrane</keyword>
<feature type="region of interest" description="Disordered" evidence="7">
    <location>
        <begin position="420"/>
        <end position="445"/>
    </location>
</feature>
<feature type="transmembrane region" description="Helical" evidence="8">
    <location>
        <begin position="388"/>
        <end position="409"/>
    </location>
</feature>
<dbReference type="Pfam" id="PF07690">
    <property type="entry name" value="MFS_1"/>
    <property type="match status" value="1"/>
</dbReference>
<evidence type="ECO:0000256" key="6">
    <source>
        <dbReference type="ARBA" id="ARBA00023136"/>
    </source>
</evidence>
<evidence type="ECO:0000313" key="11">
    <source>
        <dbReference type="Proteomes" id="UP001208689"/>
    </source>
</evidence>
<accession>A0ABY6HPB7</accession>
<evidence type="ECO:0000259" key="9">
    <source>
        <dbReference type="PROSITE" id="PS50850"/>
    </source>
</evidence>
<dbReference type="Proteomes" id="UP001208689">
    <property type="component" value="Chromosome"/>
</dbReference>
<dbReference type="EMBL" id="CP104013">
    <property type="protein sequence ID" value="UYP44309.1"/>
    <property type="molecule type" value="Genomic_DNA"/>
</dbReference>
<feature type="domain" description="Major facilitator superfamily (MFS) profile" evidence="9">
    <location>
        <begin position="20"/>
        <end position="412"/>
    </location>
</feature>
<evidence type="ECO:0000256" key="3">
    <source>
        <dbReference type="ARBA" id="ARBA00022475"/>
    </source>
</evidence>
<dbReference type="CDD" id="cd17329">
    <property type="entry name" value="MFS_MdtH_MDR_like"/>
    <property type="match status" value="1"/>
</dbReference>
<dbReference type="Gene3D" id="1.20.1250.20">
    <property type="entry name" value="MFS general substrate transporter like domains"/>
    <property type="match status" value="1"/>
</dbReference>
<reference evidence="10" key="1">
    <citation type="submission" date="2022-09" db="EMBL/GenBank/DDBJ databases">
        <title>Actin cytoskeleton and complex cell architecture in an #Asgard archaeon.</title>
        <authorList>
            <person name="Ponce Toledo R.I."/>
            <person name="Schleper C."/>
            <person name="Rodrigues Oliveira T."/>
            <person name="Wollweber F."/>
            <person name="Xu J."/>
            <person name="Rittmann S."/>
            <person name="Klingl A."/>
            <person name="Pilhofer M."/>
        </authorList>
    </citation>
    <scope>NUCLEOTIDE SEQUENCE</scope>
    <source>
        <strain evidence="10">B-35</strain>
    </source>
</reference>
<evidence type="ECO:0000256" key="8">
    <source>
        <dbReference type="SAM" id="Phobius"/>
    </source>
</evidence>
<dbReference type="InterPro" id="IPR020846">
    <property type="entry name" value="MFS_dom"/>
</dbReference>
<evidence type="ECO:0000313" key="10">
    <source>
        <dbReference type="EMBL" id="UYP44309.1"/>
    </source>
</evidence>
<dbReference type="InterPro" id="IPR036259">
    <property type="entry name" value="MFS_trans_sf"/>
</dbReference>
<keyword evidence="2" id="KW-0813">Transport</keyword>
<feature type="compositionally biased region" description="Polar residues" evidence="7">
    <location>
        <begin position="206"/>
        <end position="215"/>
    </location>
</feature>